<keyword evidence="4" id="KW-1185">Reference proteome</keyword>
<evidence type="ECO:0000256" key="1">
    <source>
        <dbReference type="SAM" id="Coils"/>
    </source>
</evidence>
<proteinExistence type="predicted"/>
<accession>A0A1E1LYV7</accession>
<protein>
    <submittedName>
        <fullName evidence="3">Uncharacterized protein</fullName>
    </submittedName>
</protein>
<evidence type="ECO:0000313" key="4">
    <source>
        <dbReference type="Proteomes" id="UP000177625"/>
    </source>
</evidence>
<name>A0A1E1LYV7_RHYSE</name>
<sequence length="418" mass="49547">MFFSILLMAHLLQLPYRIFGFDVSTIVMNVLSTDYCNFYETVLRDRYLMPTAILAHATWIVYYIHNLTILNFDETHWSRKIQPCMHIIILCAMTLRHGIYLGEQKEVKEWIDDWEEEQDDTEQLRQEHEELRRQHEELRRQHEDLRLQHEQTRVSKSRISDHTPQFTSLRRQLDQHKVVRRNFFRRGEDRKEVETKKLSRDLEQEIEGSIAAFQHQFDDISKAKDALDMAVGKHDDQADGSENREEIRSQDISAKRDKWRMMAEKLGHLKPERTEGAATRSSTNMSEMCAERLARLDKMVESCERRRNVIKNVLDWRARAMKGYTEAANDTEVDVSPINTSEEKETVVNRHIPSPIERENKEEKLEISLETFERFLYEKKKHRYAKGSRDVNKKPEKGNLLLNSDVAPKEDWVFVEGS</sequence>
<gene>
    <name evidence="3" type="ORF">RSE6_01866</name>
</gene>
<organism evidence="3 4">
    <name type="scientific">Rhynchosporium secalis</name>
    <name type="common">Barley scald fungus</name>
    <dbReference type="NCBI Taxonomy" id="38038"/>
    <lineage>
        <taxon>Eukaryota</taxon>
        <taxon>Fungi</taxon>
        <taxon>Dikarya</taxon>
        <taxon>Ascomycota</taxon>
        <taxon>Pezizomycotina</taxon>
        <taxon>Leotiomycetes</taxon>
        <taxon>Helotiales</taxon>
        <taxon>Ploettnerulaceae</taxon>
        <taxon>Rhynchosporium</taxon>
    </lineage>
</organism>
<reference evidence="4" key="1">
    <citation type="submission" date="2016-03" db="EMBL/GenBank/DDBJ databases">
        <authorList>
            <person name="Guldener U."/>
        </authorList>
    </citation>
    <scope>NUCLEOTIDE SEQUENCE [LARGE SCALE GENOMIC DNA]</scope>
</reference>
<feature type="coiled-coil region" evidence="1">
    <location>
        <begin position="111"/>
        <end position="155"/>
    </location>
</feature>
<keyword evidence="1" id="KW-0175">Coiled coil</keyword>
<evidence type="ECO:0000313" key="3">
    <source>
        <dbReference type="EMBL" id="CZT42036.1"/>
    </source>
</evidence>
<dbReference type="Proteomes" id="UP000177625">
    <property type="component" value="Unassembled WGS sequence"/>
</dbReference>
<dbReference type="AlphaFoldDB" id="A0A1E1LYV7"/>
<dbReference type="EMBL" id="FJVC01000070">
    <property type="protein sequence ID" value="CZT42036.1"/>
    <property type="molecule type" value="Genomic_DNA"/>
</dbReference>
<evidence type="ECO:0000256" key="2">
    <source>
        <dbReference type="SAM" id="MobiDB-lite"/>
    </source>
</evidence>
<feature type="region of interest" description="Disordered" evidence="2">
    <location>
        <begin position="233"/>
        <end position="252"/>
    </location>
</feature>